<dbReference type="PANTHER" id="PTHR20338">
    <property type="entry name" value="NUCLEAR RESPIRATORY FACTOR 1"/>
    <property type="match status" value="1"/>
</dbReference>
<evidence type="ECO:0000259" key="2">
    <source>
        <dbReference type="PROSITE" id="PS50229"/>
    </source>
</evidence>
<feature type="region of interest" description="Disordered" evidence="1">
    <location>
        <begin position="103"/>
        <end position="124"/>
    </location>
</feature>
<dbReference type="Proteomes" id="UP001359485">
    <property type="component" value="Unassembled WGS sequence"/>
</dbReference>
<evidence type="ECO:0000313" key="3">
    <source>
        <dbReference type="EMBL" id="KAK6640147.1"/>
    </source>
</evidence>
<sequence>MPSFHGISSLYRYHRLMEKNDVNKNRNERLLTSEDVDKSPTLKKEKVFHGFTETYECESFQGMLKRVSNIKLNDFSSLKTTGSEPDTFGNSEGLSSRVTDEATTSSAEEFSNVTPFGGESLNVTPGGPSLRDIRESHRCGFPCGESQGQENKADPGDSSFSRGNFPERVVFKTTEMENNEVQRAPFSCVASVQDYCGPSFPQDVNDNVTCYGLPLCSDQQERITESEKHQLEMFFKSLKTQVFVCESLVNLYVAWKETPGTWTYRHTGVVVVILDCGDTKSKRKRKIQILVAERGTCFPLWKDTIDNLSSYHRSSTSSAFHVMHLSSDHSQIIGFSFDSPSEADKLLSHVEELTSNPENINISVPVSTKKVKKPTKKKCHIPLPHKKQISNPCLFQHVISVAAKDKPIYVSLQTLINADKVKNEENML</sequence>
<keyword evidence="4" id="KW-1185">Reference proteome</keyword>
<organism evidence="3 4">
    <name type="scientific">Polyplax serrata</name>
    <name type="common">Common mouse louse</name>
    <dbReference type="NCBI Taxonomy" id="468196"/>
    <lineage>
        <taxon>Eukaryota</taxon>
        <taxon>Metazoa</taxon>
        <taxon>Ecdysozoa</taxon>
        <taxon>Arthropoda</taxon>
        <taxon>Hexapoda</taxon>
        <taxon>Insecta</taxon>
        <taxon>Pterygota</taxon>
        <taxon>Neoptera</taxon>
        <taxon>Paraneoptera</taxon>
        <taxon>Psocodea</taxon>
        <taxon>Troctomorpha</taxon>
        <taxon>Phthiraptera</taxon>
        <taxon>Anoplura</taxon>
        <taxon>Polyplacidae</taxon>
        <taxon>Polyplax</taxon>
    </lineage>
</organism>
<proteinExistence type="predicted"/>
<evidence type="ECO:0000313" key="4">
    <source>
        <dbReference type="Proteomes" id="UP001359485"/>
    </source>
</evidence>
<dbReference type="PROSITE" id="PS50229">
    <property type="entry name" value="WH1"/>
    <property type="match status" value="1"/>
</dbReference>
<accession>A0ABR1B9X6</accession>
<feature type="domain" description="WH1" evidence="2">
    <location>
        <begin position="236"/>
        <end position="357"/>
    </location>
</feature>
<comment type="caution">
    <text evidence="3">The sequence shown here is derived from an EMBL/GenBank/DDBJ whole genome shotgun (WGS) entry which is preliminary data.</text>
</comment>
<dbReference type="InterPro" id="IPR039142">
    <property type="entry name" value="NRF1/Ewg"/>
</dbReference>
<dbReference type="Gene3D" id="2.30.29.30">
    <property type="entry name" value="Pleckstrin-homology domain (PH domain)/Phosphotyrosine-binding domain (PTB)"/>
    <property type="match status" value="1"/>
</dbReference>
<reference evidence="3 4" key="1">
    <citation type="submission" date="2023-09" db="EMBL/GenBank/DDBJ databases">
        <title>Genomes of two closely related lineages of the louse Polyplax serrata with different host specificities.</title>
        <authorList>
            <person name="Martinu J."/>
            <person name="Tarabai H."/>
            <person name="Stefka J."/>
            <person name="Hypsa V."/>
        </authorList>
    </citation>
    <scope>NUCLEOTIDE SEQUENCE [LARGE SCALE GENOMIC DNA]</scope>
    <source>
        <strain evidence="3">98ZLc_SE</strain>
    </source>
</reference>
<gene>
    <name evidence="3" type="ORF">RUM44_011833</name>
</gene>
<protein>
    <recommendedName>
        <fullName evidence="2">WH1 domain-containing protein</fullName>
    </recommendedName>
</protein>
<dbReference type="InterPro" id="IPR000697">
    <property type="entry name" value="WH1/EVH1_dom"/>
</dbReference>
<feature type="compositionally biased region" description="Polar residues" evidence="1">
    <location>
        <begin position="103"/>
        <end position="114"/>
    </location>
</feature>
<name>A0ABR1B9X6_POLSC</name>
<dbReference type="InterPro" id="IPR011993">
    <property type="entry name" value="PH-like_dom_sf"/>
</dbReference>
<dbReference type="EMBL" id="JAWJWF010000001">
    <property type="protein sequence ID" value="KAK6640147.1"/>
    <property type="molecule type" value="Genomic_DNA"/>
</dbReference>
<evidence type="ECO:0000256" key="1">
    <source>
        <dbReference type="SAM" id="MobiDB-lite"/>
    </source>
</evidence>